<dbReference type="Proteomes" id="UP000001492">
    <property type="component" value="Chromosome 1"/>
</dbReference>
<dbReference type="RefSeq" id="WP_013478213.1">
    <property type="nucleotide sequence ID" value="NC_014816.1"/>
</dbReference>
<sequence>MSMLPRKAVVIGASAGGVEALSAVLPHLPADHCAVLVVIHLPSNRHSVLADLFSDKCRMKVVEAEDKAPIDAGTIYFAPPDYHLMVEPDFTIALSNEAPVWFSRPSIDVLFETAADAYGPGLTGVILTGANEDGAGGLRAVMAQGGRGLIQSPETAYARLMPETAQSLCPKALVRPLDQLADELLAEAA</sequence>
<dbReference type="GO" id="GO:0000156">
    <property type="term" value="F:phosphorelay response regulator activity"/>
    <property type="evidence" value="ECO:0007669"/>
    <property type="project" value="InterPro"/>
</dbReference>
<dbReference type="PANTHER" id="PTHR42872">
    <property type="entry name" value="PROTEIN-GLUTAMATE METHYLESTERASE/PROTEIN-GLUTAMINE GLUTAMINASE"/>
    <property type="match status" value="1"/>
</dbReference>
<proteinExistence type="predicted"/>
<feature type="active site" evidence="4">
    <location>
        <position position="133"/>
    </location>
</feature>
<keyword evidence="4" id="KW-0145">Chemotaxis</keyword>
<dbReference type="EMBL" id="CP002395">
    <property type="protein sequence ID" value="ADU12379.1"/>
    <property type="molecule type" value="Genomic_DNA"/>
</dbReference>
<dbReference type="InterPro" id="IPR000673">
    <property type="entry name" value="Sig_transdc_resp-reg_Me-estase"/>
</dbReference>
<reference evidence="7" key="1">
    <citation type="submission" date="2010-12" db="EMBL/GenBank/DDBJ databases">
        <title>Complete sequence of chromosome 1 of Asticcacaulis excentricus CB 48.</title>
        <authorList>
            <consortium name="US DOE Joint Genome Institute"/>
            <person name="Lucas S."/>
            <person name="Copeland A."/>
            <person name="Lapidus A."/>
            <person name="Cheng J.-F."/>
            <person name="Bruce D."/>
            <person name="Goodwin L."/>
            <person name="Pitluck S."/>
            <person name="Teshima H."/>
            <person name="Davenport K."/>
            <person name="Detter J.C."/>
            <person name="Han C."/>
            <person name="Tapia R."/>
            <person name="Land M."/>
            <person name="Hauser L."/>
            <person name="Jeffries C."/>
            <person name="Kyrpides N."/>
            <person name="Ivanova N."/>
            <person name="Ovchinnikova G."/>
            <person name="Brun Y.V."/>
            <person name="Woyke T."/>
        </authorList>
    </citation>
    <scope>NUCLEOTIDE SEQUENCE [LARGE SCALE GENOMIC DNA]</scope>
    <source>
        <strain evidence="7">ATCC 15261 / DSM 4724 / KCTC 12464 / NCIMB 9791 / VKM B-1370 / CB 48</strain>
    </source>
</reference>
<dbReference type="InterPro" id="IPR035909">
    <property type="entry name" value="CheB_C"/>
</dbReference>
<dbReference type="EC" id="3.1.1.61" evidence="2"/>
<dbReference type="AlphaFoldDB" id="E8RRQ8"/>
<dbReference type="KEGG" id="aex:Astex_0693"/>
<evidence type="ECO:0000313" key="6">
    <source>
        <dbReference type="EMBL" id="ADU12379.1"/>
    </source>
</evidence>
<feature type="active site" evidence="4">
    <location>
        <position position="14"/>
    </location>
</feature>
<feature type="active site" evidence="4">
    <location>
        <position position="40"/>
    </location>
</feature>
<comment type="catalytic activity">
    <reaction evidence="3">
        <text>[protein]-L-glutamate 5-O-methyl ester + H2O = L-glutamyl-[protein] + methanol + H(+)</text>
        <dbReference type="Rhea" id="RHEA:23236"/>
        <dbReference type="Rhea" id="RHEA-COMP:10208"/>
        <dbReference type="Rhea" id="RHEA-COMP:10311"/>
        <dbReference type="ChEBI" id="CHEBI:15377"/>
        <dbReference type="ChEBI" id="CHEBI:15378"/>
        <dbReference type="ChEBI" id="CHEBI:17790"/>
        <dbReference type="ChEBI" id="CHEBI:29973"/>
        <dbReference type="ChEBI" id="CHEBI:82795"/>
        <dbReference type="EC" id="3.1.1.61"/>
    </reaction>
</comment>
<dbReference type="HOGENOM" id="CLU_000445_51_2_5"/>
<evidence type="ECO:0000259" key="5">
    <source>
        <dbReference type="PROSITE" id="PS50122"/>
    </source>
</evidence>
<keyword evidence="1 4" id="KW-0378">Hydrolase</keyword>
<dbReference type="STRING" id="573065.Astex_0693"/>
<evidence type="ECO:0000256" key="1">
    <source>
        <dbReference type="ARBA" id="ARBA00022801"/>
    </source>
</evidence>
<dbReference type="SUPFAM" id="SSF52738">
    <property type="entry name" value="Methylesterase CheB, C-terminal domain"/>
    <property type="match status" value="1"/>
</dbReference>
<evidence type="ECO:0000313" key="7">
    <source>
        <dbReference type="Proteomes" id="UP000001492"/>
    </source>
</evidence>
<feature type="domain" description="CheB-type methylesterase" evidence="5">
    <location>
        <begin position="3"/>
        <end position="189"/>
    </location>
</feature>
<dbReference type="GO" id="GO:0008984">
    <property type="term" value="F:protein-glutamate methylesterase activity"/>
    <property type="evidence" value="ECO:0007669"/>
    <property type="project" value="UniProtKB-EC"/>
</dbReference>
<accession>E8RRQ8</accession>
<keyword evidence="7" id="KW-1185">Reference proteome</keyword>
<dbReference type="GO" id="GO:0006935">
    <property type="term" value="P:chemotaxis"/>
    <property type="evidence" value="ECO:0007669"/>
    <property type="project" value="UniProtKB-UniRule"/>
</dbReference>
<dbReference type="OrthoDB" id="9791760at2"/>
<dbReference type="PANTHER" id="PTHR42872:SF6">
    <property type="entry name" value="PROTEIN-GLUTAMATE METHYLESTERASE_PROTEIN-GLUTAMINE GLUTAMINASE"/>
    <property type="match status" value="1"/>
</dbReference>
<dbReference type="PROSITE" id="PS50122">
    <property type="entry name" value="CHEB"/>
    <property type="match status" value="1"/>
</dbReference>
<organism evidence="6 7">
    <name type="scientific">Asticcacaulis excentricus (strain ATCC 15261 / DSM 4724 / KCTC 12464 / NCIMB 9791 / VKM B-1370 / CB 48)</name>
    <dbReference type="NCBI Taxonomy" id="573065"/>
    <lineage>
        <taxon>Bacteria</taxon>
        <taxon>Pseudomonadati</taxon>
        <taxon>Pseudomonadota</taxon>
        <taxon>Alphaproteobacteria</taxon>
        <taxon>Caulobacterales</taxon>
        <taxon>Caulobacteraceae</taxon>
        <taxon>Asticcacaulis</taxon>
    </lineage>
</organism>
<evidence type="ECO:0000256" key="3">
    <source>
        <dbReference type="ARBA" id="ARBA00048267"/>
    </source>
</evidence>
<gene>
    <name evidence="6" type="ordered locus">Astex_0693</name>
</gene>
<dbReference type="Pfam" id="PF01339">
    <property type="entry name" value="CheB_methylest"/>
    <property type="match status" value="1"/>
</dbReference>
<dbReference type="Gene3D" id="3.40.50.180">
    <property type="entry name" value="Methylesterase CheB, C-terminal domain"/>
    <property type="match status" value="1"/>
</dbReference>
<name>E8RRQ8_ASTEC</name>
<dbReference type="CDD" id="cd16433">
    <property type="entry name" value="CheB"/>
    <property type="match status" value="1"/>
</dbReference>
<evidence type="ECO:0000256" key="4">
    <source>
        <dbReference type="PROSITE-ProRule" id="PRU00050"/>
    </source>
</evidence>
<dbReference type="eggNOG" id="COG2201">
    <property type="taxonomic scope" value="Bacteria"/>
</dbReference>
<protein>
    <recommendedName>
        <fullName evidence="2">protein-glutamate methylesterase</fullName>
        <ecNumber evidence="2">3.1.1.61</ecNumber>
    </recommendedName>
</protein>
<evidence type="ECO:0000256" key="2">
    <source>
        <dbReference type="ARBA" id="ARBA00039140"/>
    </source>
</evidence>
<dbReference type="GO" id="GO:0005737">
    <property type="term" value="C:cytoplasm"/>
    <property type="evidence" value="ECO:0007669"/>
    <property type="project" value="InterPro"/>
</dbReference>